<sequence length="334" mass="36561">MTVTDVNTLAKNLADGNISPVYFFTGEDVYRKSAMLERIVKKINADDFNVTKEDASKTDFGEILALANTAPVFSDRRIIFLNNIDKLKKDAQSALLNYLELPMHSTVLVLFHNDAKKLKTDASVKKAAEAVGTVIDFAELKGPALNAWIKNKFKEKGLSVEPEACELLIDMTGSDLAALESEIEKISLYKNMQGTATSADILECVGYSREENPFALSNAVLACDRKTALTLVGKLLGEGESPVSILNKISASVLKMTRIKRLVNAGYSNQEIVSSAGLMFWEGRLVSSARMFPSEQTMLKTLNKIIDADIALKTSSGHDPKVLLKGILLTMFSK</sequence>
<dbReference type="NCBIfam" id="TIGR01128">
    <property type="entry name" value="holA"/>
    <property type="match status" value="1"/>
</dbReference>
<dbReference type="SUPFAM" id="SSF48019">
    <property type="entry name" value="post-AAA+ oligomerization domain-like"/>
    <property type="match status" value="1"/>
</dbReference>
<comment type="similarity">
    <text evidence="7">Belongs to the DNA polymerase HolA subunit family.</text>
</comment>
<dbReference type="Gene3D" id="1.20.272.10">
    <property type="match status" value="1"/>
</dbReference>
<evidence type="ECO:0000259" key="9">
    <source>
        <dbReference type="Pfam" id="PF06144"/>
    </source>
</evidence>
<comment type="catalytic activity">
    <reaction evidence="8">
        <text>DNA(n) + a 2'-deoxyribonucleoside 5'-triphosphate = DNA(n+1) + diphosphate</text>
        <dbReference type="Rhea" id="RHEA:22508"/>
        <dbReference type="Rhea" id="RHEA-COMP:17339"/>
        <dbReference type="Rhea" id="RHEA-COMP:17340"/>
        <dbReference type="ChEBI" id="CHEBI:33019"/>
        <dbReference type="ChEBI" id="CHEBI:61560"/>
        <dbReference type="ChEBI" id="CHEBI:173112"/>
        <dbReference type="EC" id="2.7.7.7"/>
    </reaction>
</comment>
<dbReference type="Gene3D" id="1.10.8.60">
    <property type="match status" value="1"/>
</dbReference>
<keyword evidence="4" id="KW-0548">Nucleotidyltransferase</keyword>
<dbReference type="EMBL" id="CP001055">
    <property type="protein sequence ID" value="ACC97766.1"/>
    <property type="molecule type" value="Genomic_DNA"/>
</dbReference>
<dbReference type="HOGENOM" id="CLU_044694_2_1_0"/>
<evidence type="ECO:0000256" key="4">
    <source>
        <dbReference type="ARBA" id="ARBA00022695"/>
    </source>
</evidence>
<keyword evidence="5" id="KW-0235">DNA replication</keyword>
<dbReference type="Pfam" id="PF21694">
    <property type="entry name" value="DNA_pol3_delta_C"/>
    <property type="match status" value="1"/>
</dbReference>
<dbReference type="InterPro" id="IPR027417">
    <property type="entry name" value="P-loop_NTPase"/>
</dbReference>
<name>B2KB07_ELUMP</name>
<evidence type="ECO:0000256" key="8">
    <source>
        <dbReference type="ARBA" id="ARBA00049244"/>
    </source>
</evidence>
<evidence type="ECO:0000256" key="6">
    <source>
        <dbReference type="ARBA" id="ARBA00022932"/>
    </source>
</evidence>
<keyword evidence="3" id="KW-0808">Transferase</keyword>
<dbReference type="AlphaFoldDB" id="B2KB07"/>
<dbReference type="InterPro" id="IPR010372">
    <property type="entry name" value="DNA_pol3_delta_N"/>
</dbReference>
<evidence type="ECO:0000256" key="2">
    <source>
        <dbReference type="ARBA" id="ARBA00017703"/>
    </source>
</evidence>
<dbReference type="SUPFAM" id="SSF52540">
    <property type="entry name" value="P-loop containing nucleoside triphosphate hydrolases"/>
    <property type="match status" value="1"/>
</dbReference>
<evidence type="ECO:0000313" key="11">
    <source>
        <dbReference type="EMBL" id="ACC97766.1"/>
    </source>
</evidence>
<dbReference type="EC" id="2.7.7.7" evidence="1"/>
<dbReference type="GO" id="GO:0006261">
    <property type="term" value="P:DNA-templated DNA replication"/>
    <property type="evidence" value="ECO:0007669"/>
    <property type="project" value="TreeGrafter"/>
</dbReference>
<accession>B2KB07</accession>
<evidence type="ECO:0000259" key="10">
    <source>
        <dbReference type="Pfam" id="PF21694"/>
    </source>
</evidence>
<evidence type="ECO:0000256" key="5">
    <source>
        <dbReference type="ARBA" id="ARBA00022705"/>
    </source>
</evidence>
<evidence type="ECO:0000256" key="7">
    <source>
        <dbReference type="ARBA" id="ARBA00034754"/>
    </source>
</evidence>
<organism evidence="11 12">
    <name type="scientific">Elusimicrobium minutum (strain Pei191)</name>
    <dbReference type="NCBI Taxonomy" id="445932"/>
    <lineage>
        <taxon>Bacteria</taxon>
        <taxon>Pseudomonadati</taxon>
        <taxon>Elusimicrobiota</taxon>
        <taxon>Elusimicrobia</taxon>
        <taxon>Elusimicrobiales</taxon>
        <taxon>Elusimicrobiaceae</taxon>
        <taxon>Elusimicrobium</taxon>
    </lineage>
</organism>
<dbReference type="InterPro" id="IPR005790">
    <property type="entry name" value="DNA_polIII_delta"/>
</dbReference>
<feature type="domain" description="DNA polymerase III delta N-terminal" evidence="9">
    <location>
        <begin position="22"/>
        <end position="128"/>
    </location>
</feature>
<dbReference type="RefSeq" id="WP_012414381.1">
    <property type="nucleotide sequence ID" value="NC_010644.1"/>
</dbReference>
<dbReference type="Proteomes" id="UP000001029">
    <property type="component" value="Chromosome"/>
</dbReference>
<protein>
    <recommendedName>
        <fullName evidence="2">DNA polymerase III subunit delta</fullName>
        <ecNumber evidence="1">2.7.7.7</ecNumber>
    </recommendedName>
</protein>
<feature type="domain" description="DNA polymerase III delta subunit-like C-terminal" evidence="10">
    <location>
        <begin position="210"/>
        <end position="327"/>
    </location>
</feature>
<dbReference type="CDD" id="cd18138">
    <property type="entry name" value="HLD_clamp_pol_III_delta"/>
    <property type="match status" value="1"/>
</dbReference>
<dbReference type="Gene3D" id="3.40.50.300">
    <property type="entry name" value="P-loop containing nucleotide triphosphate hydrolases"/>
    <property type="match status" value="1"/>
</dbReference>
<dbReference type="Pfam" id="PF06144">
    <property type="entry name" value="DNA_pol3_delta"/>
    <property type="match status" value="1"/>
</dbReference>
<dbReference type="STRING" id="445932.Emin_0203"/>
<keyword evidence="6" id="KW-0239">DNA-directed DNA polymerase</keyword>
<evidence type="ECO:0000256" key="1">
    <source>
        <dbReference type="ARBA" id="ARBA00012417"/>
    </source>
</evidence>
<reference evidence="11 12" key="1">
    <citation type="journal article" date="2009" name="Appl. Environ. Microbiol.">
        <title>Genomic analysis of 'Elusimicrobium minutum,' the first cultivated representative of the phylum 'Elusimicrobia' (formerly termite group 1).</title>
        <authorList>
            <person name="Herlemann D.P.R."/>
            <person name="Geissinger O."/>
            <person name="Ikeda-Ohtsubo W."/>
            <person name="Kunin V."/>
            <person name="Sun H."/>
            <person name="Lapidus A."/>
            <person name="Hugenholtz P."/>
            <person name="Brune A."/>
        </authorList>
    </citation>
    <scope>NUCLEOTIDE SEQUENCE [LARGE SCALE GENOMIC DNA]</scope>
    <source>
        <strain evidence="11 12">Pei191</strain>
    </source>
</reference>
<dbReference type="InterPro" id="IPR048466">
    <property type="entry name" value="DNA_pol3_delta-like_C"/>
</dbReference>
<dbReference type="GO" id="GO:0009360">
    <property type="term" value="C:DNA polymerase III complex"/>
    <property type="evidence" value="ECO:0007669"/>
    <property type="project" value="InterPro"/>
</dbReference>
<gene>
    <name evidence="11" type="ordered locus">Emin_0203</name>
</gene>
<dbReference type="PANTHER" id="PTHR34388:SF1">
    <property type="entry name" value="DNA POLYMERASE III SUBUNIT DELTA"/>
    <property type="match status" value="1"/>
</dbReference>
<keyword evidence="12" id="KW-1185">Reference proteome</keyword>
<evidence type="ECO:0000313" key="12">
    <source>
        <dbReference type="Proteomes" id="UP000001029"/>
    </source>
</evidence>
<dbReference type="GO" id="GO:0003677">
    <property type="term" value="F:DNA binding"/>
    <property type="evidence" value="ECO:0007669"/>
    <property type="project" value="InterPro"/>
</dbReference>
<dbReference type="GO" id="GO:0003887">
    <property type="term" value="F:DNA-directed DNA polymerase activity"/>
    <property type="evidence" value="ECO:0007669"/>
    <property type="project" value="UniProtKB-KW"/>
</dbReference>
<dbReference type="PANTHER" id="PTHR34388">
    <property type="entry name" value="DNA POLYMERASE III SUBUNIT DELTA"/>
    <property type="match status" value="1"/>
</dbReference>
<dbReference type="InterPro" id="IPR008921">
    <property type="entry name" value="DNA_pol3_clamp-load_cplx_C"/>
</dbReference>
<evidence type="ECO:0000256" key="3">
    <source>
        <dbReference type="ARBA" id="ARBA00022679"/>
    </source>
</evidence>
<proteinExistence type="inferred from homology"/>
<dbReference type="KEGG" id="emi:Emin_0203"/>